<evidence type="ECO:0000313" key="3">
    <source>
        <dbReference type="Proteomes" id="UP000239757"/>
    </source>
</evidence>
<sequence>MELPPFLTTKKTKDAHKSKHQLKRGDHSETPGNMDEDTLMPQFHNLDKAFILKRPPTKGVVFHSTNQDELRRRSAKKAYKSTVGRKDKRKMAVKSESNSNKD</sequence>
<dbReference type="EMBL" id="KZ669978">
    <property type="protein sequence ID" value="PPR84191.1"/>
    <property type="molecule type" value="Genomic_DNA"/>
</dbReference>
<feature type="region of interest" description="Disordered" evidence="1">
    <location>
        <begin position="1"/>
        <end position="39"/>
    </location>
</feature>
<feature type="region of interest" description="Disordered" evidence="1">
    <location>
        <begin position="60"/>
        <end position="102"/>
    </location>
</feature>
<organism evidence="2 3">
    <name type="scientific">Gossypium barbadense</name>
    <name type="common">Sea Island cotton</name>
    <name type="synonym">Hibiscus barbadensis</name>
    <dbReference type="NCBI Taxonomy" id="3634"/>
    <lineage>
        <taxon>Eukaryota</taxon>
        <taxon>Viridiplantae</taxon>
        <taxon>Streptophyta</taxon>
        <taxon>Embryophyta</taxon>
        <taxon>Tracheophyta</taxon>
        <taxon>Spermatophyta</taxon>
        <taxon>Magnoliopsida</taxon>
        <taxon>eudicotyledons</taxon>
        <taxon>Gunneridae</taxon>
        <taxon>Pentapetalae</taxon>
        <taxon>rosids</taxon>
        <taxon>malvids</taxon>
        <taxon>Malvales</taxon>
        <taxon>Malvaceae</taxon>
        <taxon>Malvoideae</taxon>
        <taxon>Gossypium</taxon>
    </lineage>
</organism>
<gene>
    <name evidence="2" type="ORF">GOBAR_AA36520</name>
</gene>
<accession>A0A2P5VZD2</accession>
<dbReference type="Proteomes" id="UP000239757">
    <property type="component" value="Unassembled WGS sequence"/>
</dbReference>
<reference evidence="2 3" key="1">
    <citation type="submission" date="2015-01" db="EMBL/GenBank/DDBJ databases">
        <title>Genome of allotetraploid Gossypium barbadense reveals genomic plasticity and fiber elongation in cotton evolution.</title>
        <authorList>
            <person name="Chen X."/>
            <person name="Liu X."/>
            <person name="Zhao B."/>
            <person name="Zheng H."/>
            <person name="Hu Y."/>
            <person name="Lu G."/>
            <person name="Yang C."/>
            <person name="Chen J."/>
            <person name="Shan C."/>
            <person name="Zhang L."/>
            <person name="Zhou Y."/>
            <person name="Wang L."/>
            <person name="Guo W."/>
            <person name="Bai Y."/>
            <person name="Ruan J."/>
            <person name="Shangguan X."/>
            <person name="Mao Y."/>
            <person name="Jiang J."/>
            <person name="Zhu Y."/>
            <person name="Lei J."/>
            <person name="Kang H."/>
            <person name="Chen S."/>
            <person name="He X."/>
            <person name="Wang R."/>
            <person name="Wang Y."/>
            <person name="Chen J."/>
            <person name="Wang L."/>
            <person name="Yu S."/>
            <person name="Wang B."/>
            <person name="Wei J."/>
            <person name="Song S."/>
            <person name="Lu X."/>
            <person name="Gao Z."/>
            <person name="Gu W."/>
            <person name="Deng X."/>
            <person name="Ma D."/>
            <person name="Wang S."/>
            <person name="Liang W."/>
            <person name="Fang L."/>
            <person name="Cai C."/>
            <person name="Zhu X."/>
            <person name="Zhou B."/>
            <person name="Zhang Y."/>
            <person name="Chen Z."/>
            <person name="Xu S."/>
            <person name="Zhu R."/>
            <person name="Wang S."/>
            <person name="Zhang T."/>
            <person name="Zhao G."/>
        </authorList>
    </citation>
    <scope>NUCLEOTIDE SEQUENCE [LARGE SCALE GENOMIC DNA]</scope>
    <source>
        <strain evidence="3">cv. Xinhai21</strain>
        <tissue evidence="2">Leaf</tissue>
    </source>
</reference>
<feature type="compositionally biased region" description="Basic residues" evidence="1">
    <location>
        <begin position="13"/>
        <end position="22"/>
    </location>
</feature>
<evidence type="ECO:0000256" key="1">
    <source>
        <dbReference type="SAM" id="MobiDB-lite"/>
    </source>
</evidence>
<proteinExistence type="predicted"/>
<name>A0A2P5VZD2_GOSBA</name>
<protein>
    <submittedName>
        <fullName evidence="2">Uncharacterized protein</fullName>
    </submittedName>
</protein>
<dbReference type="AlphaFoldDB" id="A0A2P5VZD2"/>
<evidence type="ECO:0000313" key="2">
    <source>
        <dbReference type="EMBL" id="PPR84191.1"/>
    </source>
</evidence>